<comment type="caution">
    <text evidence="6">The sequence shown here is derived from an EMBL/GenBank/DDBJ whole genome shotgun (WGS) entry which is preliminary data.</text>
</comment>
<keyword evidence="3" id="KW-0964">Secreted</keyword>
<evidence type="ECO:0000313" key="6">
    <source>
        <dbReference type="EMBL" id="KAH0822631.1"/>
    </source>
</evidence>
<reference evidence="6" key="2">
    <citation type="submission" date="2021-08" db="EMBL/GenBank/DDBJ databases">
        <authorList>
            <person name="Eriksson T."/>
        </authorList>
    </citation>
    <scope>NUCLEOTIDE SEQUENCE</scope>
    <source>
        <strain evidence="6">Stoneville</strain>
        <tissue evidence="6">Whole head</tissue>
    </source>
</reference>
<feature type="domain" description="Lipase" evidence="5">
    <location>
        <begin position="16"/>
        <end position="162"/>
    </location>
</feature>
<keyword evidence="7" id="KW-1185">Reference proteome</keyword>
<gene>
    <name evidence="6" type="ORF">GEV33_000160</name>
</gene>
<evidence type="ECO:0000256" key="4">
    <source>
        <dbReference type="RuleBase" id="RU004262"/>
    </source>
</evidence>
<dbReference type="GO" id="GO:0016298">
    <property type="term" value="F:lipase activity"/>
    <property type="evidence" value="ECO:0007669"/>
    <property type="project" value="InterPro"/>
</dbReference>
<evidence type="ECO:0000256" key="3">
    <source>
        <dbReference type="ARBA" id="ARBA00022525"/>
    </source>
</evidence>
<name>A0A8J6HVA6_TENMO</name>
<dbReference type="InterPro" id="IPR013818">
    <property type="entry name" value="Lipase"/>
</dbReference>
<dbReference type="GO" id="GO:0016042">
    <property type="term" value="P:lipid catabolic process"/>
    <property type="evidence" value="ECO:0007669"/>
    <property type="project" value="TreeGrafter"/>
</dbReference>
<evidence type="ECO:0000259" key="5">
    <source>
        <dbReference type="Pfam" id="PF00151"/>
    </source>
</evidence>
<dbReference type="Pfam" id="PF00151">
    <property type="entry name" value="Lipase"/>
    <property type="match status" value="1"/>
</dbReference>
<evidence type="ECO:0000313" key="7">
    <source>
        <dbReference type="Proteomes" id="UP000719412"/>
    </source>
</evidence>
<dbReference type="GO" id="GO:0017171">
    <property type="term" value="F:serine hydrolase activity"/>
    <property type="evidence" value="ECO:0007669"/>
    <property type="project" value="TreeGrafter"/>
</dbReference>
<dbReference type="Proteomes" id="UP000719412">
    <property type="component" value="Unassembled WGS sequence"/>
</dbReference>
<evidence type="ECO:0000256" key="1">
    <source>
        <dbReference type="ARBA" id="ARBA00004613"/>
    </source>
</evidence>
<dbReference type="InterPro" id="IPR029058">
    <property type="entry name" value="AB_hydrolase_fold"/>
</dbReference>
<reference evidence="6" key="1">
    <citation type="journal article" date="2020" name="J Insects Food Feed">
        <title>The yellow mealworm (Tenebrio molitor) genome: a resource for the emerging insects as food and feed industry.</title>
        <authorList>
            <person name="Eriksson T."/>
            <person name="Andere A."/>
            <person name="Kelstrup H."/>
            <person name="Emery V."/>
            <person name="Picard C."/>
        </authorList>
    </citation>
    <scope>NUCLEOTIDE SEQUENCE</scope>
    <source>
        <strain evidence="6">Stoneville</strain>
        <tissue evidence="6">Whole head</tissue>
    </source>
</reference>
<proteinExistence type="inferred from homology"/>
<evidence type="ECO:0000256" key="2">
    <source>
        <dbReference type="ARBA" id="ARBA00010701"/>
    </source>
</evidence>
<dbReference type="AlphaFoldDB" id="A0A8J6HVA6"/>
<dbReference type="Gene3D" id="3.40.50.1820">
    <property type="entry name" value="alpha/beta hydrolase"/>
    <property type="match status" value="1"/>
</dbReference>
<dbReference type="PRINTS" id="PR00821">
    <property type="entry name" value="TAGLIPASE"/>
</dbReference>
<dbReference type="InterPro" id="IPR000734">
    <property type="entry name" value="TAG_lipase"/>
</dbReference>
<dbReference type="PANTHER" id="PTHR11610:SF173">
    <property type="entry name" value="LIPASE DOMAIN-CONTAINING PROTEIN-RELATED"/>
    <property type="match status" value="1"/>
</dbReference>
<comment type="similarity">
    <text evidence="2 4">Belongs to the AB hydrolase superfamily. Lipase family.</text>
</comment>
<dbReference type="PANTHER" id="PTHR11610">
    <property type="entry name" value="LIPASE"/>
    <property type="match status" value="1"/>
</dbReference>
<dbReference type="GO" id="GO:0005615">
    <property type="term" value="C:extracellular space"/>
    <property type="evidence" value="ECO:0007669"/>
    <property type="project" value="TreeGrafter"/>
</dbReference>
<organism evidence="6 7">
    <name type="scientific">Tenebrio molitor</name>
    <name type="common">Yellow mealworm beetle</name>
    <dbReference type="NCBI Taxonomy" id="7067"/>
    <lineage>
        <taxon>Eukaryota</taxon>
        <taxon>Metazoa</taxon>
        <taxon>Ecdysozoa</taxon>
        <taxon>Arthropoda</taxon>
        <taxon>Hexapoda</taxon>
        <taxon>Insecta</taxon>
        <taxon>Pterygota</taxon>
        <taxon>Neoptera</taxon>
        <taxon>Endopterygota</taxon>
        <taxon>Coleoptera</taxon>
        <taxon>Polyphaga</taxon>
        <taxon>Cucujiformia</taxon>
        <taxon>Tenebrionidae</taxon>
        <taxon>Tenebrio</taxon>
    </lineage>
</organism>
<dbReference type="SUPFAM" id="SSF53474">
    <property type="entry name" value="alpha/beta-Hydrolases"/>
    <property type="match status" value="1"/>
</dbReference>
<accession>A0A8J6HVA6</accession>
<dbReference type="EMBL" id="JABDTM020000673">
    <property type="protein sequence ID" value="KAH0822631.1"/>
    <property type="molecule type" value="Genomic_DNA"/>
</dbReference>
<protein>
    <recommendedName>
        <fullName evidence="5">Lipase domain-containing protein</fullName>
    </recommendedName>
</protein>
<comment type="subcellular location">
    <subcellularLocation>
        <location evidence="1">Secreted</location>
    </subcellularLocation>
</comment>
<sequence>MFTLVDLGIFVVIVMASKNLWNIIVVDWAPLSHAIYTEARIHTAVVARQLTYFCVFLAKSTGTRMSSVHMIGHSMGAQIAAFAGHQLQLEGNEKVDRISGLDPAAPLYEWPHIESLDEVLDPGDASFVDVIHTNGKHLGVIFPSGHVDYYPNGGQHQPGCGFYPQTNQALGFASCLKPSFRPGQYTYRTLM</sequence>